<sequence>MATGQAAKAARTVVITGVPDGLLHDDVMTDVLMIHFQMSKNNGGDVEEVIYPTKQKGVAYVTFEDQEVVERVLKKDEHRLEDKRLSRYYPLTVTRYCEHVFSSVTSVLNMSVFKDQFVLEDLIEELKKKSSAALSFGPLQSNGHVSVQGSFPAIKLLRDFLLLKAKSLSEKDKGEVPTSHQRPRRRLQQPRLTTETSHFVHGAGEKQVVVLDTDIYHYMKKFYPRTFLGNDDVAVSNMTDGDITMVYIENAGSRSNAEQVLGVKEEIENQSLKLHHVLRKERIYFEEQSGDKQRYKRVCKSLNPHHPHVLAIPYDTHIDVIGNSSEIFEFVKALSNKIQSPLQTK</sequence>
<dbReference type="GO" id="GO:0003723">
    <property type="term" value="F:RNA binding"/>
    <property type="evidence" value="ECO:0007669"/>
    <property type="project" value="UniProtKB-UniRule"/>
</dbReference>
<dbReference type="InterPro" id="IPR000504">
    <property type="entry name" value="RRM_dom"/>
</dbReference>
<keyword evidence="5" id="KW-1185">Reference proteome</keyword>
<evidence type="ECO:0000259" key="3">
    <source>
        <dbReference type="PROSITE" id="PS50102"/>
    </source>
</evidence>
<evidence type="ECO:0000313" key="4">
    <source>
        <dbReference type="Ensembl" id="ENSCPGP00000010703.1"/>
    </source>
</evidence>
<dbReference type="PANTHER" id="PTHR15225">
    <property type="entry name" value="INTERFERON-INDUCED PROTEIN 35/NMI N-MYC/STAT INTERACTING PROTEIN"/>
    <property type="match status" value="1"/>
</dbReference>
<dbReference type="Pfam" id="PF23085">
    <property type="entry name" value="RRM_PARP14_3"/>
    <property type="match status" value="1"/>
</dbReference>
<dbReference type="InterPro" id="IPR035979">
    <property type="entry name" value="RBD_domain_sf"/>
</dbReference>
<feature type="domain" description="RRM" evidence="3">
    <location>
        <begin position="11"/>
        <end position="98"/>
    </location>
</feature>
<dbReference type="AlphaFoldDB" id="A0A8C3PLJ8"/>
<dbReference type="SUPFAM" id="SSF54928">
    <property type="entry name" value="RNA-binding domain, RBD"/>
    <property type="match status" value="1"/>
</dbReference>
<dbReference type="InterPro" id="IPR012677">
    <property type="entry name" value="Nucleotide-bd_a/b_plait_sf"/>
</dbReference>
<reference evidence="4" key="1">
    <citation type="submission" date="2025-08" db="UniProtKB">
        <authorList>
            <consortium name="Ensembl"/>
        </authorList>
    </citation>
    <scope>IDENTIFICATION</scope>
</reference>
<keyword evidence="1" id="KW-0694">RNA-binding</keyword>
<accession>A0A8C3PLJ8</accession>
<organism evidence="4 5">
    <name type="scientific">Calidris pygmaea</name>
    <name type="common">Spoon-billed sandpiper</name>
    <dbReference type="NCBI Taxonomy" id="425635"/>
    <lineage>
        <taxon>Eukaryota</taxon>
        <taxon>Metazoa</taxon>
        <taxon>Chordata</taxon>
        <taxon>Craniata</taxon>
        <taxon>Vertebrata</taxon>
        <taxon>Euteleostomi</taxon>
        <taxon>Archelosauria</taxon>
        <taxon>Archosauria</taxon>
        <taxon>Dinosauria</taxon>
        <taxon>Saurischia</taxon>
        <taxon>Theropoda</taxon>
        <taxon>Coelurosauria</taxon>
        <taxon>Aves</taxon>
        <taxon>Neognathae</taxon>
        <taxon>Neoaves</taxon>
        <taxon>Charadriiformes</taxon>
        <taxon>Scolopacidae</taxon>
        <taxon>Calidris</taxon>
    </lineage>
</organism>
<dbReference type="PANTHER" id="PTHR15225:SF8">
    <property type="entry name" value="RNA-BINDING PROTEIN 43"/>
    <property type="match status" value="1"/>
</dbReference>
<reference evidence="4" key="2">
    <citation type="submission" date="2025-09" db="UniProtKB">
        <authorList>
            <consortium name="Ensembl"/>
        </authorList>
    </citation>
    <scope>IDENTIFICATION</scope>
</reference>
<evidence type="ECO:0000313" key="5">
    <source>
        <dbReference type="Proteomes" id="UP000694419"/>
    </source>
</evidence>
<protein>
    <submittedName>
        <fullName evidence="4">RNA binding motif protein 43</fullName>
    </submittedName>
</protein>
<dbReference type="Gene3D" id="3.30.70.330">
    <property type="match status" value="1"/>
</dbReference>
<evidence type="ECO:0000256" key="2">
    <source>
        <dbReference type="SAM" id="MobiDB-lite"/>
    </source>
</evidence>
<dbReference type="Proteomes" id="UP000694419">
    <property type="component" value="Unplaced"/>
</dbReference>
<dbReference type="PROSITE" id="PS50102">
    <property type="entry name" value="RRM"/>
    <property type="match status" value="1"/>
</dbReference>
<dbReference type="Ensembl" id="ENSCPGT00000011740.1">
    <property type="protein sequence ID" value="ENSCPGP00000010703.1"/>
    <property type="gene ID" value="ENSCPGG00000007624.1"/>
</dbReference>
<name>A0A8C3PLJ8_9CHAR</name>
<proteinExistence type="predicted"/>
<feature type="region of interest" description="Disordered" evidence="2">
    <location>
        <begin position="172"/>
        <end position="192"/>
    </location>
</feature>
<evidence type="ECO:0000256" key="1">
    <source>
        <dbReference type="PROSITE-ProRule" id="PRU00176"/>
    </source>
</evidence>